<dbReference type="Pfam" id="PF15879">
    <property type="entry name" value="MWFE"/>
    <property type="match status" value="1"/>
</dbReference>
<evidence type="ECO:0000256" key="14">
    <source>
        <dbReference type="ARBA" id="ARBA00033255"/>
    </source>
</evidence>
<evidence type="ECO:0000256" key="13">
    <source>
        <dbReference type="ARBA" id="ARBA00029847"/>
    </source>
</evidence>
<feature type="transmembrane region" description="Helical" evidence="15">
    <location>
        <begin position="6"/>
        <end position="26"/>
    </location>
</feature>
<evidence type="ECO:0000256" key="7">
    <source>
        <dbReference type="ARBA" id="ARBA00022692"/>
    </source>
</evidence>
<protein>
    <recommendedName>
        <fullName evidence="4">NADH dehydrogenase [ubiquinone] 1 alpha subcomplex subunit 1</fullName>
    </recommendedName>
    <alternativeName>
        <fullName evidence="14">Complex I-MWFE</fullName>
    </alternativeName>
    <alternativeName>
        <fullName evidence="13">NADH-ubiquinone oxidoreductase MWFE subunit</fullName>
    </alternativeName>
</protein>
<keyword evidence="10 15" id="KW-1133">Transmembrane helix</keyword>
<keyword evidence="11" id="KW-0496">Mitochondrion</keyword>
<dbReference type="PANTHER" id="PTHR17098">
    <property type="entry name" value="NADH-UBIQUINONE OXIDOREDUCTASE MWFE SUBUNIT"/>
    <property type="match status" value="1"/>
</dbReference>
<name>A0A0B8RQZ7_9SAUR</name>
<evidence type="ECO:0000256" key="5">
    <source>
        <dbReference type="ARBA" id="ARBA00022448"/>
    </source>
</evidence>
<evidence type="ECO:0000256" key="1">
    <source>
        <dbReference type="ARBA" id="ARBA00003195"/>
    </source>
</evidence>
<keyword evidence="7 15" id="KW-0812">Transmembrane</keyword>
<evidence type="ECO:0000256" key="10">
    <source>
        <dbReference type="ARBA" id="ARBA00022989"/>
    </source>
</evidence>
<keyword evidence="8" id="KW-0999">Mitochondrion inner membrane</keyword>
<reference evidence="16" key="1">
    <citation type="journal article" date="2014" name="BMC Genomics">
        <title>RNA-seq and high-definition mass spectrometry reveal the complex and divergent venoms of two rear-fanged colubrid snakes.</title>
        <authorList>
            <person name="McGivern J.J."/>
            <person name="Wray K.P."/>
            <person name="Margres M.J."/>
            <person name="Couch M.E."/>
            <person name="Mackessy S.P."/>
            <person name="Rokyta D.R."/>
        </authorList>
    </citation>
    <scope>NUCLEOTIDE SEQUENCE</scope>
    <source>
        <tissue evidence="16">Venom gland</tissue>
    </source>
</reference>
<organism evidence="16">
    <name type="scientific">Philothamnus irregularis</name>
    <name type="common">brown tree snake</name>
    <dbReference type="NCBI Taxonomy" id="1899461"/>
    <lineage>
        <taxon>Eukaryota</taxon>
        <taxon>Metazoa</taxon>
        <taxon>Chordata</taxon>
        <taxon>Craniata</taxon>
        <taxon>Vertebrata</taxon>
        <taxon>Euteleostomi</taxon>
        <taxon>Lepidosauria</taxon>
        <taxon>Squamata</taxon>
        <taxon>Bifurcata</taxon>
        <taxon>Unidentata</taxon>
        <taxon>Episquamata</taxon>
        <taxon>Toxicofera</taxon>
        <taxon>Serpentes</taxon>
        <taxon>Colubroidea</taxon>
        <taxon>Colubridae</taxon>
        <taxon>Colubrinae</taxon>
        <taxon>Philothamnus</taxon>
    </lineage>
</organism>
<comment type="similarity">
    <text evidence="3">Belongs to the complex I NDUFA1 subunit family.</text>
</comment>
<evidence type="ECO:0000256" key="11">
    <source>
        <dbReference type="ARBA" id="ARBA00023128"/>
    </source>
</evidence>
<evidence type="ECO:0000256" key="9">
    <source>
        <dbReference type="ARBA" id="ARBA00022982"/>
    </source>
</evidence>
<keyword evidence="5" id="KW-0813">Transport</keyword>
<evidence type="ECO:0000256" key="3">
    <source>
        <dbReference type="ARBA" id="ARBA00009960"/>
    </source>
</evidence>
<dbReference type="PANTHER" id="PTHR17098:SF2">
    <property type="entry name" value="NADH DEHYDROGENASE [UBIQUINONE] 1 ALPHA SUBCOMPLEX SUBUNIT 1"/>
    <property type="match status" value="1"/>
</dbReference>
<evidence type="ECO:0000256" key="12">
    <source>
        <dbReference type="ARBA" id="ARBA00023136"/>
    </source>
</evidence>
<evidence type="ECO:0000256" key="6">
    <source>
        <dbReference type="ARBA" id="ARBA00022660"/>
    </source>
</evidence>
<keyword evidence="6" id="KW-0679">Respiratory chain</keyword>
<dbReference type="AlphaFoldDB" id="A0A0B8RQZ7"/>
<dbReference type="EMBL" id="GBSH01001731">
    <property type="protein sequence ID" value="JAG67295.1"/>
    <property type="molecule type" value="Transcribed_RNA"/>
</dbReference>
<dbReference type="InterPro" id="IPR017384">
    <property type="entry name" value="NADH_Ub_cplx-1_asu_su-1"/>
</dbReference>
<dbReference type="GO" id="GO:0005743">
    <property type="term" value="C:mitochondrial inner membrane"/>
    <property type="evidence" value="ECO:0007669"/>
    <property type="project" value="UniProtKB-SubCell"/>
</dbReference>
<comment type="subcellular location">
    <subcellularLocation>
        <location evidence="2">Mitochondrion inner membrane</location>
        <topology evidence="2">Single-pass membrane protein</topology>
        <orientation evidence="2">Matrix side</orientation>
    </subcellularLocation>
</comment>
<keyword evidence="16" id="KW-0830">Ubiquinone</keyword>
<evidence type="ECO:0000256" key="15">
    <source>
        <dbReference type="SAM" id="Phobius"/>
    </source>
</evidence>
<sequence length="66" mass="7603">MWYEIIPSAAIMYVGLIIPGLATYYMQRYANNGKDKRIIKTNNDYRALLREKYICGTGPKGLENID</sequence>
<evidence type="ECO:0000256" key="4">
    <source>
        <dbReference type="ARBA" id="ARBA00016392"/>
    </source>
</evidence>
<proteinExistence type="inferred from homology"/>
<keyword evidence="12 15" id="KW-0472">Membrane</keyword>
<evidence type="ECO:0000256" key="2">
    <source>
        <dbReference type="ARBA" id="ARBA00004298"/>
    </source>
</evidence>
<accession>A0A0B8RQZ7</accession>
<keyword evidence="9" id="KW-0249">Electron transport</keyword>
<evidence type="ECO:0000313" key="16">
    <source>
        <dbReference type="EMBL" id="JAG67295.1"/>
    </source>
</evidence>
<comment type="function">
    <text evidence="1">Accessory subunit of the mitochondrial membrane respiratory chain NADH dehydrogenase (Complex I), that is believed not to be involved in catalysis. Complex I functions in the transfer of electrons from NADH to the respiratory chain. The immediate electron acceptor for the enzyme is believed to be ubiquinone.</text>
</comment>
<evidence type="ECO:0000256" key="8">
    <source>
        <dbReference type="ARBA" id="ARBA00022792"/>
    </source>
</evidence>